<feature type="compositionally biased region" description="Polar residues" evidence="4">
    <location>
        <begin position="202"/>
        <end position="215"/>
    </location>
</feature>
<dbReference type="PROSITE" id="PS50082">
    <property type="entry name" value="WD_REPEATS_2"/>
    <property type="match status" value="2"/>
</dbReference>
<dbReference type="Gene3D" id="2.130.10.10">
    <property type="entry name" value="YVTN repeat-like/Quinoprotein amine dehydrogenase"/>
    <property type="match status" value="2"/>
</dbReference>
<dbReference type="eggNOG" id="KOG0266">
    <property type="taxonomic scope" value="Eukaryota"/>
</dbReference>
<dbReference type="InterPro" id="IPR015943">
    <property type="entry name" value="WD40/YVTN_repeat-like_dom_sf"/>
</dbReference>
<feature type="region of interest" description="Disordered" evidence="4">
    <location>
        <begin position="202"/>
        <end position="227"/>
    </location>
</feature>
<dbReference type="InterPro" id="IPR019775">
    <property type="entry name" value="WD40_repeat_CS"/>
</dbReference>
<evidence type="ECO:0000256" key="2">
    <source>
        <dbReference type="ARBA" id="ARBA00022737"/>
    </source>
</evidence>
<accession>L1IML4</accession>
<dbReference type="EnsemblProtists" id="EKX37134">
    <property type="protein sequence ID" value="EKX37134"/>
    <property type="gene ID" value="GUITHDRAFT_145237"/>
</dbReference>
<evidence type="ECO:0000313" key="7">
    <source>
        <dbReference type="Proteomes" id="UP000011087"/>
    </source>
</evidence>
<dbReference type="SMART" id="SM00320">
    <property type="entry name" value="WD40"/>
    <property type="match status" value="6"/>
</dbReference>
<dbReference type="InterPro" id="IPR050505">
    <property type="entry name" value="WDR55/POC1"/>
</dbReference>
<dbReference type="OrthoDB" id="340259at2759"/>
<proteinExistence type="predicted"/>
<dbReference type="RefSeq" id="XP_005824114.1">
    <property type="nucleotide sequence ID" value="XM_005824057.1"/>
</dbReference>
<evidence type="ECO:0000313" key="5">
    <source>
        <dbReference type="EMBL" id="EKX37134.1"/>
    </source>
</evidence>
<name>L1IML4_GUITC</name>
<dbReference type="KEGG" id="gtt:GUITHDRAFT_145237"/>
<dbReference type="InterPro" id="IPR001680">
    <property type="entry name" value="WD40_rpt"/>
</dbReference>
<evidence type="ECO:0000313" key="6">
    <source>
        <dbReference type="EnsemblProtists" id="EKX37134"/>
    </source>
</evidence>
<evidence type="ECO:0000256" key="4">
    <source>
        <dbReference type="SAM" id="MobiDB-lite"/>
    </source>
</evidence>
<feature type="repeat" description="WD" evidence="3">
    <location>
        <begin position="159"/>
        <end position="200"/>
    </location>
</feature>
<dbReference type="Pfam" id="PF00400">
    <property type="entry name" value="WD40"/>
    <property type="match status" value="4"/>
</dbReference>
<dbReference type="AlphaFoldDB" id="L1IML4"/>
<evidence type="ECO:0000256" key="3">
    <source>
        <dbReference type="PROSITE-ProRule" id="PRU00221"/>
    </source>
</evidence>
<evidence type="ECO:0000256" key="1">
    <source>
        <dbReference type="ARBA" id="ARBA00022574"/>
    </source>
</evidence>
<reference evidence="7" key="2">
    <citation type="submission" date="2012-11" db="EMBL/GenBank/DDBJ databases">
        <authorList>
            <person name="Kuo A."/>
            <person name="Curtis B.A."/>
            <person name="Tanifuji G."/>
            <person name="Burki F."/>
            <person name="Gruber A."/>
            <person name="Irimia M."/>
            <person name="Maruyama S."/>
            <person name="Arias M.C."/>
            <person name="Ball S.G."/>
            <person name="Gile G.H."/>
            <person name="Hirakawa Y."/>
            <person name="Hopkins J.F."/>
            <person name="Rensing S.A."/>
            <person name="Schmutz J."/>
            <person name="Symeonidi A."/>
            <person name="Elias M."/>
            <person name="Eveleigh R.J."/>
            <person name="Herman E.K."/>
            <person name="Klute M.J."/>
            <person name="Nakayama T."/>
            <person name="Obornik M."/>
            <person name="Reyes-Prieto A."/>
            <person name="Armbrust E.V."/>
            <person name="Aves S.J."/>
            <person name="Beiko R.G."/>
            <person name="Coutinho P."/>
            <person name="Dacks J.B."/>
            <person name="Durnford D.G."/>
            <person name="Fast N.M."/>
            <person name="Green B.R."/>
            <person name="Grisdale C."/>
            <person name="Hempe F."/>
            <person name="Henrissat B."/>
            <person name="Hoppner M.P."/>
            <person name="Ishida K.-I."/>
            <person name="Kim E."/>
            <person name="Koreny L."/>
            <person name="Kroth P.G."/>
            <person name="Liu Y."/>
            <person name="Malik S.-B."/>
            <person name="Maier U.G."/>
            <person name="McRose D."/>
            <person name="Mock T."/>
            <person name="Neilson J.A."/>
            <person name="Onodera N.T."/>
            <person name="Poole A.M."/>
            <person name="Pritham E.J."/>
            <person name="Richards T.A."/>
            <person name="Rocap G."/>
            <person name="Roy S.W."/>
            <person name="Sarai C."/>
            <person name="Schaack S."/>
            <person name="Shirato S."/>
            <person name="Slamovits C.H."/>
            <person name="Spencer D.F."/>
            <person name="Suzuki S."/>
            <person name="Worden A.Z."/>
            <person name="Zauner S."/>
            <person name="Barry K."/>
            <person name="Bell C."/>
            <person name="Bharti A.K."/>
            <person name="Crow J.A."/>
            <person name="Grimwood J."/>
            <person name="Kramer R."/>
            <person name="Lindquist E."/>
            <person name="Lucas S."/>
            <person name="Salamov A."/>
            <person name="McFadden G.I."/>
            <person name="Lane C.E."/>
            <person name="Keeling P.J."/>
            <person name="Gray M.W."/>
            <person name="Grigoriev I.V."/>
            <person name="Archibald J.M."/>
        </authorList>
    </citation>
    <scope>NUCLEOTIDE SEQUENCE</scope>
    <source>
        <strain evidence="7">CCMP2712</strain>
    </source>
</reference>
<evidence type="ECO:0008006" key="8">
    <source>
        <dbReference type="Google" id="ProtNLM"/>
    </source>
</evidence>
<protein>
    <recommendedName>
        <fullName evidence="8">Anaphase-promoting complex subunit 4 WD40 domain-containing protein</fullName>
    </recommendedName>
</protein>
<gene>
    <name evidence="5" type="ORF">GUITHDRAFT_145237</name>
</gene>
<organism evidence="5">
    <name type="scientific">Guillardia theta (strain CCMP2712)</name>
    <name type="common">Cryptophyte</name>
    <dbReference type="NCBI Taxonomy" id="905079"/>
    <lineage>
        <taxon>Eukaryota</taxon>
        <taxon>Cryptophyceae</taxon>
        <taxon>Pyrenomonadales</taxon>
        <taxon>Geminigeraceae</taxon>
        <taxon>Guillardia</taxon>
    </lineage>
</organism>
<dbReference type="GeneID" id="17293895"/>
<keyword evidence="7" id="KW-1185">Reference proteome</keyword>
<keyword evidence="2" id="KW-0677">Repeat</keyword>
<keyword evidence="1 3" id="KW-0853">WD repeat</keyword>
<dbReference type="PaxDb" id="55529-EKX37134"/>
<dbReference type="PANTHER" id="PTHR44019:SF8">
    <property type="entry name" value="POC1 CENTRIOLAR PROTEIN HOMOLOG"/>
    <property type="match status" value="1"/>
</dbReference>
<dbReference type="STRING" id="905079.L1IML4"/>
<reference evidence="5 7" key="1">
    <citation type="journal article" date="2012" name="Nature">
        <title>Algal genomes reveal evolutionary mosaicism and the fate of nucleomorphs.</title>
        <authorList>
            <consortium name="DOE Joint Genome Institute"/>
            <person name="Curtis B.A."/>
            <person name="Tanifuji G."/>
            <person name="Burki F."/>
            <person name="Gruber A."/>
            <person name="Irimia M."/>
            <person name="Maruyama S."/>
            <person name="Arias M.C."/>
            <person name="Ball S.G."/>
            <person name="Gile G.H."/>
            <person name="Hirakawa Y."/>
            <person name="Hopkins J.F."/>
            <person name="Kuo A."/>
            <person name="Rensing S.A."/>
            <person name="Schmutz J."/>
            <person name="Symeonidi A."/>
            <person name="Elias M."/>
            <person name="Eveleigh R.J."/>
            <person name="Herman E.K."/>
            <person name="Klute M.J."/>
            <person name="Nakayama T."/>
            <person name="Obornik M."/>
            <person name="Reyes-Prieto A."/>
            <person name="Armbrust E.V."/>
            <person name="Aves S.J."/>
            <person name="Beiko R.G."/>
            <person name="Coutinho P."/>
            <person name="Dacks J.B."/>
            <person name="Durnford D.G."/>
            <person name="Fast N.M."/>
            <person name="Green B.R."/>
            <person name="Grisdale C.J."/>
            <person name="Hempel F."/>
            <person name="Henrissat B."/>
            <person name="Hoppner M.P."/>
            <person name="Ishida K."/>
            <person name="Kim E."/>
            <person name="Koreny L."/>
            <person name="Kroth P.G."/>
            <person name="Liu Y."/>
            <person name="Malik S.B."/>
            <person name="Maier U.G."/>
            <person name="McRose D."/>
            <person name="Mock T."/>
            <person name="Neilson J.A."/>
            <person name="Onodera N.T."/>
            <person name="Poole A.M."/>
            <person name="Pritham E.J."/>
            <person name="Richards T.A."/>
            <person name="Rocap G."/>
            <person name="Roy S.W."/>
            <person name="Sarai C."/>
            <person name="Schaack S."/>
            <person name="Shirato S."/>
            <person name="Slamovits C.H."/>
            <person name="Spencer D.F."/>
            <person name="Suzuki S."/>
            <person name="Worden A.Z."/>
            <person name="Zauner S."/>
            <person name="Barry K."/>
            <person name="Bell C."/>
            <person name="Bharti A.K."/>
            <person name="Crow J.A."/>
            <person name="Grimwood J."/>
            <person name="Kramer R."/>
            <person name="Lindquist E."/>
            <person name="Lucas S."/>
            <person name="Salamov A."/>
            <person name="McFadden G.I."/>
            <person name="Lane C.E."/>
            <person name="Keeling P.J."/>
            <person name="Gray M.W."/>
            <person name="Grigoriev I.V."/>
            <person name="Archibald J.M."/>
        </authorList>
    </citation>
    <scope>NUCLEOTIDE SEQUENCE</scope>
    <source>
        <strain evidence="5 7">CCMP2712</strain>
    </source>
</reference>
<dbReference type="InterPro" id="IPR036322">
    <property type="entry name" value="WD40_repeat_dom_sf"/>
</dbReference>
<dbReference type="PANTHER" id="PTHR44019">
    <property type="entry name" value="WD REPEAT-CONTAINING PROTEIN 55"/>
    <property type="match status" value="1"/>
</dbReference>
<sequence>MSDGLLFMACDTDIFVWDQVEDLAETVEVSSHINCCCSSSSGEITIIGCDDGQLYVWSAGQHENERSMVEGEGGAAGRTGEGSEEIAALSVGDGNLKVWEVLPHSKLIGGAVRLASFAPRLPEDHVLGPLSSQIFIVAWSTYKVNLWRTDDLNKPLLHVGQHELDVRVVRFIGDGLHVVTGSLDKSVRVWRIWTKATVAASSPQEPSFGRTTSIEASGDNPGGFGRTSSMLSSEGLTRLSSMISVSYDQLPDMIKIVRLQRLVRSLTGRLRSHCRFRKELQGSILDVDGCPQGRYIASASTDRTVCIFDLMHKFNPGAKVLEGSHAAYVQSVKFSFSGRLLASVGGDRFCRIWNVETCQPLHALKAEGALNHVAFSSEEDLVAVGGAFGTIHVWKVETGECLQNIPQSLIPAVAEISHVSWIPTKPILLVSSTIGEVWAWDLEANRIRLFYVNEAPLDTGRSEDPLVSSKRSDKAAPVELCGISCLTTSFRMVRSTEERRVRRQKSAMRVLQRWKQSTVARAWEAWRGGLKQNSSLSTQIEKLLAMESEHDDSDLCIFGDMQGRLRFLHMVNLLPKDGVLEDPNFMFARLTS</sequence>
<dbReference type="EMBL" id="JH993063">
    <property type="protein sequence ID" value="EKX37134.1"/>
    <property type="molecule type" value="Genomic_DNA"/>
</dbReference>
<dbReference type="PROSITE" id="PS50294">
    <property type="entry name" value="WD_REPEATS_REGION"/>
    <property type="match status" value="2"/>
</dbReference>
<dbReference type="PROSITE" id="PS00678">
    <property type="entry name" value="WD_REPEATS_1"/>
    <property type="match status" value="1"/>
</dbReference>
<dbReference type="SUPFAM" id="SSF50978">
    <property type="entry name" value="WD40 repeat-like"/>
    <property type="match status" value="1"/>
</dbReference>
<dbReference type="Proteomes" id="UP000011087">
    <property type="component" value="Unassembled WGS sequence"/>
</dbReference>
<feature type="repeat" description="WD" evidence="3">
    <location>
        <begin position="322"/>
        <end position="363"/>
    </location>
</feature>
<reference evidence="6" key="3">
    <citation type="submission" date="2015-06" db="UniProtKB">
        <authorList>
            <consortium name="EnsemblProtists"/>
        </authorList>
    </citation>
    <scope>IDENTIFICATION</scope>
</reference>
<dbReference type="HOGENOM" id="CLU_461142_0_0_1"/>